<dbReference type="GO" id="GO:0009893">
    <property type="term" value="P:positive regulation of metabolic process"/>
    <property type="evidence" value="ECO:0007669"/>
    <property type="project" value="UniProtKB-ARBA"/>
</dbReference>
<evidence type="ECO:0000256" key="2">
    <source>
        <dbReference type="ARBA" id="ARBA00023015"/>
    </source>
</evidence>
<evidence type="ECO:0000259" key="7">
    <source>
        <dbReference type="SMART" id="SM00066"/>
    </source>
</evidence>
<dbReference type="SMART" id="SM00066">
    <property type="entry name" value="GAL4"/>
    <property type="match status" value="1"/>
</dbReference>
<dbReference type="CDD" id="cd12148">
    <property type="entry name" value="fungal_TF_MHR"/>
    <property type="match status" value="1"/>
</dbReference>
<feature type="region of interest" description="Disordered" evidence="6">
    <location>
        <begin position="1"/>
        <end position="143"/>
    </location>
</feature>
<evidence type="ECO:0000256" key="3">
    <source>
        <dbReference type="ARBA" id="ARBA00023125"/>
    </source>
</evidence>
<feature type="compositionally biased region" description="Polar residues" evidence="6">
    <location>
        <begin position="1"/>
        <end position="14"/>
    </location>
</feature>
<dbReference type="AlphaFoldDB" id="A0A4S3J535"/>
<dbReference type="PANTHER" id="PTHR46910">
    <property type="entry name" value="TRANSCRIPTION FACTOR PDR1"/>
    <property type="match status" value="1"/>
</dbReference>
<name>A0A4S3J535_9EURO</name>
<feature type="compositionally biased region" description="Polar residues" evidence="6">
    <location>
        <begin position="725"/>
        <end position="739"/>
    </location>
</feature>
<gene>
    <name evidence="9" type="ORF">ATNIH1004_000466</name>
    <name evidence="10" type="ORF">EYZ11_010530</name>
</gene>
<dbReference type="InterPro" id="IPR050987">
    <property type="entry name" value="AtrR-like"/>
</dbReference>
<evidence type="ECO:0000259" key="8">
    <source>
        <dbReference type="SMART" id="SM00906"/>
    </source>
</evidence>
<reference evidence="9 12" key="2">
    <citation type="submission" date="2019-08" db="EMBL/GenBank/DDBJ databases">
        <title>The genome sequence of a newly discovered highly antifungal drug resistant Aspergillus species, Aspergillus tanneri NIH 1004.</title>
        <authorList>
            <person name="Mounaud S."/>
            <person name="Singh I."/>
            <person name="Joardar V."/>
            <person name="Pakala S."/>
            <person name="Pakala S."/>
            <person name="Venepally P."/>
            <person name="Chung J.K."/>
            <person name="Losada L."/>
            <person name="Nierman W.C."/>
        </authorList>
    </citation>
    <scope>NUCLEOTIDE SEQUENCE [LARGE SCALE GENOMIC DNA]</scope>
    <source>
        <strain evidence="9 12">NIH1004</strain>
    </source>
</reference>
<dbReference type="EMBL" id="SOSA01000572">
    <property type="protein sequence ID" value="THC90016.1"/>
    <property type="molecule type" value="Genomic_DNA"/>
</dbReference>
<feature type="compositionally biased region" description="Polar residues" evidence="6">
    <location>
        <begin position="785"/>
        <end position="806"/>
    </location>
</feature>
<comment type="caution">
    <text evidence="10">The sequence shown here is derived from an EMBL/GenBank/DDBJ whole genome shotgun (WGS) entry which is preliminary data.</text>
</comment>
<dbReference type="GO" id="GO:0006351">
    <property type="term" value="P:DNA-templated transcription"/>
    <property type="evidence" value="ECO:0007669"/>
    <property type="project" value="InterPro"/>
</dbReference>
<feature type="compositionally biased region" description="Polar residues" evidence="6">
    <location>
        <begin position="25"/>
        <end position="34"/>
    </location>
</feature>
<feature type="domain" description="Zn(2)-C6 fungal-type" evidence="7">
    <location>
        <begin position="138"/>
        <end position="184"/>
    </location>
</feature>
<feature type="compositionally biased region" description="Low complexity" evidence="6">
    <location>
        <begin position="77"/>
        <end position="91"/>
    </location>
</feature>
<protein>
    <recommendedName>
        <fullName evidence="13">Zn(2)-C6 fungal-type domain-containing protein</fullName>
    </recommendedName>
</protein>
<feature type="compositionally biased region" description="Low complexity" evidence="6">
    <location>
        <begin position="112"/>
        <end position="131"/>
    </location>
</feature>
<evidence type="ECO:0000313" key="11">
    <source>
        <dbReference type="Proteomes" id="UP000308092"/>
    </source>
</evidence>
<dbReference type="EMBL" id="QUQM01000002">
    <property type="protein sequence ID" value="KAA8651576.1"/>
    <property type="molecule type" value="Genomic_DNA"/>
</dbReference>
<organism evidence="10 11">
    <name type="scientific">Aspergillus tanneri</name>
    <dbReference type="NCBI Taxonomy" id="1220188"/>
    <lineage>
        <taxon>Eukaryota</taxon>
        <taxon>Fungi</taxon>
        <taxon>Dikarya</taxon>
        <taxon>Ascomycota</taxon>
        <taxon>Pezizomycotina</taxon>
        <taxon>Eurotiomycetes</taxon>
        <taxon>Eurotiomycetidae</taxon>
        <taxon>Eurotiales</taxon>
        <taxon>Aspergillaceae</taxon>
        <taxon>Aspergillus</taxon>
        <taxon>Aspergillus subgen. Circumdati</taxon>
    </lineage>
</organism>
<dbReference type="GO" id="GO:0000981">
    <property type="term" value="F:DNA-binding transcription factor activity, RNA polymerase II-specific"/>
    <property type="evidence" value="ECO:0007669"/>
    <property type="project" value="InterPro"/>
</dbReference>
<keyword evidence="2" id="KW-0805">Transcription regulation</keyword>
<dbReference type="PANTHER" id="PTHR46910:SF1">
    <property type="entry name" value="MISCELLANEOUS ZN(II)2CYS6 TRANSCRIPTION FACTOR (EUROFUNG)-RELATED"/>
    <property type="match status" value="1"/>
</dbReference>
<keyword evidence="3" id="KW-0238">DNA-binding</keyword>
<reference evidence="10 11" key="1">
    <citation type="submission" date="2019-03" db="EMBL/GenBank/DDBJ databases">
        <title>The genome sequence of a newly discovered highly antifungal drug resistant Aspergillus species, Aspergillus tanneri NIH 1004.</title>
        <authorList>
            <person name="Mounaud S."/>
            <person name="Singh I."/>
            <person name="Joardar V."/>
            <person name="Pakala S."/>
            <person name="Pakala S."/>
            <person name="Venepally P."/>
            <person name="Hoover J."/>
            <person name="Nierman W."/>
            <person name="Chung J."/>
            <person name="Losada L."/>
        </authorList>
    </citation>
    <scope>NUCLEOTIDE SEQUENCE [LARGE SCALE GENOMIC DNA]</scope>
    <source>
        <strain evidence="10 11">NIH1004</strain>
    </source>
</reference>
<evidence type="ECO:0000313" key="10">
    <source>
        <dbReference type="EMBL" id="THC90016.1"/>
    </source>
</evidence>
<dbReference type="GO" id="GO:0003677">
    <property type="term" value="F:DNA binding"/>
    <property type="evidence" value="ECO:0007669"/>
    <property type="project" value="UniProtKB-KW"/>
</dbReference>
<dbReference type="InterPro" id="IPR036864">
    <property type="entry name" value="Zn2-C6_fun-type_DNA-bd_sf"/>
</dbReference>
<feature type="domain" description="Xylanolytic transcriptional activator regulatory" evidence="8">
    <location>
        <begin position="403"/>
        <end position="474"/>
    </location>
</feature>
<evidence type="ECO:0000313" key="12">
    <source>
        <dbReference type="Proteomes" id="UP000324241"/>
    </source>
</evidence>
<feature type="region of interest" description="Disordered" evidence="6">
    <location>
        <begin position="725"/>
        <end position="749"/>
    </location>
</feature>
<dbReference type="STRING" id="1220188.A0A4S3J535"/>
<dbReference type="Pfam" id="PF04082">
    <property type="entry name" value="Fungal_trans"/>
    <property type="match status" value="1"/>
</dbReference>
<evidence type="ECO:0000256" key="1">
    <source>
        <dbReference type="ARBA" id="ARBA00022723"/>
    </source>
</evidence>
<keyword evidence="11" id="KW-1185">Reference proteome</keyword>
<dbReference type="CDD" id="cd00067">
    <property type="entry name" value="GAL4"/>
    <property type="match status" value="1"/>
</dbReference>
<dbReference type="Proteomes" id="UP000324241">
    <property type="component" value="Unassembled WGS sequence"/>
</dbReference>
<keyword evidence="1" id="KW-0479">Metal-binding</keyword>
<dbReference type="InterPro" id="IPR001138">
    <property type="entry name" value="Zn2Cys6_DnaBD"/>
</dbReference>
<dbReference type="RefSeq" id="XP_033430937.1">
    <property type="nucleotide sequence ID" value="XM_033565180.1"/>
</dbReference>
<dbReference type="GO" id="GO:0008270">
    <property type="term" value="F:zinc ion binding"/>
    <property type="evidence" value="ECO:0007669"/>
    <property type="project" value="InterPro"/>
</dbReference>
<evidence type="ECO:0000256" key="6">
    <source>
        <dbReference type="SAM" id="MobiDB-lite"/>
    </source>
</evidence>
<keyword evidence="5" id="KW-0539">Nucleus</keyword>
<feature type="region of interest" description="Disordered" evidence="6">
    <location>
        <begin position="776"/>
        <end position="825"/>
    </location>
</feature>
<keyword evidence="4" id="KW-0804">Transcription</keyword>
<evidence type="ECO:0000256" key="5">
    <source>
        <dbReference type="ARBA" id="ARBA00023242"/>
    </source>
</evidence>
<evidence type="ECO:0008006" key="13">
    <source>
        <dbReference type="Google" id="ProtNLM"/>
    </source>
</evidence>
<proteinExistence type="predicted"/>
<dbReference type="VEuPathDB" id="FungiDB:EYZ11_010530"/>
<dbReference type="GeneID" id="54323168"/>
<dbReference type="Gene3D" id="4.10.240.10">
    <property type="entry name" value="Zn(2)-C6 fungal-type DNA-binding domain"/>
    <property type="match status" value="1"/>
</dbReference>
<accession>A0A4S3J535</accession>
<evidence type="ECO:0000313" key="9">
    <source>
        <dbReference type="EMBL" id="KAA8651576.1"/>
    </source>
</evidence>
<dbReference type="SMART" id="SM00906">
    <property type="entry name" value="Fungal_trans"/>
    <property type="match status" value="1"/>
</dbReference>
<evidence type="ECO:0000256" key="4">
    <source>
        <dbReference type="ARBA" id="ARBA00023163"/>
    </source>
</evidence>
<sequence length="825" mass="91972">MQSHYFRSSTSQYQAGGPYELPPVQSVTSSSGPFQQGPPAALLSAPPSRPESGLRMAHLLQPLAQQMPSPHPPHPPSSSSYSRSYESSGSPAEAISMLPDAPPLNGLGSGPSGLLQPGAGLQQQQQQPLQQKRAYRQRRKDPSCDACRERKVKVCDASESSSCTECTNRKVRCQFTKETNRRMSSIKQVQDLEKQLLSTKQQLNQLRSGMLRPDSLMDLDIDGAGQPQLKLPDIALCRPHHRSKVPIAQDLSKARANLRKYGREIMHVPNPYRQQGPRSLLTSDPPPLPSKDLADRLLAQYYACIHSVLPVVHWPSFRDDYEKVYRAGSVVGMPREWVSVLFGILACGYLHTLEKNREQEGKRFIKISCRVIDVWQDNFSLDQARAALLVSIFLYEANSKSASWVWIGSAVRVAQEIGLHVESGPWPAIEGEMRRRVWWGMYAWDRLLALEMGKPVLINDQDCDVDLPCVVDEQYISDDGGVMPESQRTTSLLATIHVVRSVGQLTRILKAPNISTATIDTFERHFNACLVTFPSEYHPKSDQALDPRSLAPIIYLQNARLTLHRHNISPFCPPEVRSSALDYCVSTSQDTVRLLSRAMRYLAGSNLGHGAPGNSEDWRPLFASSAGTTICTHIWRCALMLLFRQDFASALVCVQAGAAVGDSRSLNAACGRYLAFFLKCLLDRYRRRDGLERDEEMMAYVSGDLQGSSDGSWVWEGSKTGSQLDAMSSNIGSPVSHGQSEYKDSMSTEEAEPWDSWDWVEQTVRYLHKKQQEQPLKEYDITHDPSVNTPTESTYLSPESASGHNDSSPRRSSSSHSRMTIASII</sequence>
<dbReference type="OrthoDB" id="2110361at2759"/>
<dbReference type="InterPro" id="IPR007219">
    <property type="entry name" value="XnlR_reg_dom"/>
</dbReference>
<dbReference type="Proteomes" id="UP000308092">
    <property type="component" value="Unassembled WGS sequence"/>
</dbReference>